<feature type="domain" description="DUF5801" evidence="2">
    <location>
        <begin position="1701"/>
        <end position="1872"/>
    </location>
</feature>
<feature type="region of interest" description="Disordered" evidence="1">
    <location>
        <begin position="421"/>
        <end position="443"/>
    </location>
</feature>
<feature type="region of interest" description="Disordered" evidence="1">
    <location>
        <begin position="1"/>
        <end position="51"/>
    </location>
</feature>
<dbReference type="RefSeq" id="WP_235067755.1">
    <property type="nucleotide sequence ID" value="NZ_JAKFGM010000002.1"/>
</dbReference>
<dbReference type="NCBIfam" id="TIGR01965">
    <property type="entry name" value="VCBS_repeat"/>
    <property type="match status" value="1"/>
</dbReference>
<dbReference type="EMBL" id="JAKFGM010000002">
    <property type="protein sequence ID" value="MCF2515235.1"/>
    <property type="molecule type" value="Genomic_DNA"/>
</dbReference>
<feature type="region of interest" description="Disordered" evidence="1">
    <location>
        <begin position="212"/>
        <end position="331"/>
    </location>
</feature>
<dbReference type="InterPro" id="IPR010221">
    <property type="entry name" value="VCBS_dom"/>
</dbReference>
<gene>
    <name evidence="3" type="ORF">LVY65_09195</name>
</gene>
<feature type="domain" description="DUF5801" evidence="2">
    <location>
        <begin position="1509"/>
        <end position="1680"/>
    </location>
</feature>
<feature type="compositionally biased region" description="Low complexity" evidence="1">
    <location>
        <begin position="421"/>
        <end position="432"/>
    </location>
</feature>
<dbReference type="Proteomes" id="UP001139410">
    <property type="component" value="Unassembled WGS sequence"/>
</dbReference>
<comment type="caution">
    <text evidence="3">The sequence shown here is derived from an EMBL/GenBank/DDBJ whole genome shotgun (WGS) entry which is preliminary data.</text>
</comment>
<feature type="compositionally biased region" description="Low complexity" evidence="1">
    <location>
        <begin position="237"/>
        <end position="252"/>
    </location>
</feature>
<evidence type="ECO:0000256" key="1">
    <source>
        <dbReference type="SAM" id="MobiDB-lite"/>
    </source>
</evidence>
<dbReference type="Pfam" id="PF19116">
    <property type="entry name" value="DUF5801"/>
    <property type="match status" value="6"/>
</dbReference>
<feature type="compositionally biased region" description="Polar residues" evidence="1">
    <location>
        <begin position="32"/>
        <end position="46"/>
    </location>
</feature>
<accession>A0A9X1QKU2</accession>
<feature type="domain" description="DUF5801" evidence="2">
    <location>
        <begin position="1056"/>
        <end position="1219"/>
    </location>
</feature>
<feature type="region of interest" description="Disordered" evidence="1">
    <location>
        <begin position="549"/>
        <end position="574"/>
    </location>
</feature>
<feature type="region of interest" description="Disordered" evidence="1">
    <location>
        <begin position="2568"/>
        <end position="2664"/>
    </location>
</feature>
<organism evidence="3 4">
    <name type="scientific">Sphingomonas cremea</name>
    <dbReference type="NCBI Taxonomy" id="2904799"/>
    <lineage>
        <taxon>Bacteria</taxon>
        <taxon>Pseudomonadati</taxon>
        <taxon>Pseudomonadota</taxon>
        <taxon>Alphaproteobacteria</taxon>
        <taxon>Sphingomonadales</taxon>
        <taxon>Sphingomonadaceae</taxon>
        <taxon>Sphingomonas</taxon>
    </lineage>
</organism>
<dbReference type="InterPro" id="IPR043824">
    <property type="entry name" value="DUF5801"/>
</dbReference>
<reference evidence="3" key="1">
    <citation type="submission" date="2022-01" db="EMBL/GenBank/DDBJ databases">
        <authorList>
            <person name="Jo J.-H."/>
            <person name="Im W.-T."/>
        </authorList>
    </citation>
    <scope>NUCLEOTIDE SEQUENCE</scope>
    <source>
        <strain evidence="3">G124</strain>
    </source>
</reference>
<sequence length="2776" mass="275884">MRYEDASHTGAFQGSQPIANDDLDSLPAGSRSPATGNLISGEGTQSGSAGADVAAGAHVTAIAGKGGEDTSFAGGKLSVVGEHGKLSVDAAGNYTYQANGGEENVRDRFTYTLADNNGATDTGSLIVEIGKTPVVIKANAQQIVPGPDGVVTLPPGVELSDIRVVGRNLVIDMPDGTQLIIVDGAIFVPQLVLGGVEIPSTNLAALLIGQEPQPAAGETPPSSGGNFAVPPPPLDPGVPLGDLIPPTEYTYKPPEPQETFLPEDREPTIEIQPDGQPASVSAVDSVDEDGLPGRDGNLPDEPPGSDEGADGNPTNNSDTDETTAGTIIIDSPDGIDNVTINGVLVTGAIGQVIQGQYGTLTITGFSGQNILYSYTLTDNTSGDNTHDDFSVTITDDDGDQATATLTIDIIDDVPTARNDTDTTVDGVATGNVMTDASPGDVGDSDTNAADTVGADNASLTSVSGFGGSNDSTFEGGLLTVNGQFGVLTIDAQGNYTYTVNPNAGGGGVDVFTYTLTDGDGDTTQATLTITNPDLHPDLPNPDAVLLDDDALTGGNPGGTGDDVDSQGTPGQLVGSGGDGDLDYFFAGPNSLPPGFTTNLVDASHMQILQGGTVVLTITLDNETGAFSVVQNNPIDHPAGLDENNLSFGVGVEVKDADGDTDPATITINVDDDTPVVNVELNREGAVTVDESGPTGASTINFGGTEGDDEHVPGSGPIGRAVGSTAIVDANALFGADGPSGSGLTYSLQLGGTDTPLTLTDGSAIQLQLINGVIVGMVTEGSHSGEAAFAIAINPTTGVATVELYLSLDHPDITNPNDSLPLGPDTVDVVVSATDGDGDTTTSDPVDVSGLFNFLDDGPSVDPELSADGPAIVDESPPVAAPTIDTGPYAKGDDPDLVGGQAIGSGSTTLLVPNAAFGADGPAASDSLTFALSVINPSSGLTLTDGSAINLVLLPSGVVVGVVSGGAFDGQAAFAISIDASTGTITAELYLSLDHPVNPDPNDVLTLDPNSLGAIVTATDGDGDTATSGVIDIGGKISFLDDGPTIDPSVNQEATVTVDESLPSTDPLINTGIYAKGDDPDLAGGLALGQANSGSAIVDANAVFGADGPAAGGGISYALSILNPSSGLTLTDGSAINLVMQGGVIVGVVAAGAFAGQAAFAIAINSTTGVVSMEQYLSLDHPINPNPNDPLNFGSDIIGVTVTATDGDGDPVTSDAVDIGGQLTFLDDGPSANNDTDTTDPVTDEAVGNVITGVGTTEGAANHDVPGADGFGAISNLVGFNGSTDSNPAGGFDVSGEWGTLHMDASGQYTYTRTGGAGGATDTFTYTYLDGDGDSVSATLTITLADNTPTLPDPDLIRLDDDVIPGKGGILDGPGDDDPDTVPGNVVNGQLNGSGGDGTLTYSFTGTNTLPTGFTVNVVDGDTIQVLQGVTVVMTIDLNTATGAFTVTQNNPIVHPSLDGEAGDNTENNLDFSIGVQVKDIDNDADSATITINVDDDSPVAAVVATGQNVSVDETNGNQGDSNDVTGPLAIFNGVANKGTDADMAGPQFGTSAAAIVAATGSAYGADGAGTTVFGLSVAPGGVDSGLDTTAGVNIFLFLENGLVVGRVGATAGAAAAGPAAFALSIDPSTGFISMVEYMSINHPNTGNPDDSVSILNTAVQATVAVTDSDGDTTTNSVNIGSHIQFQDDGPTAAVVATGQNVGVDETNGNQGDSNDVTGPLAIFNGVANKGTDADMAGPQFGTSAAAIVAATGSAYGADGAGTTVFGLSVAPGGVDSGLDTTAGVNIFLFLENGLVVGRVGATAGAAAAGPAAFALSIDPSTGFISMVEYMSINHPNTGNPDDSVSILNTAVQATVTVTDGDSDPATTSVNIGSHIQFQDDGPTAGIATTGQTVSLDESAGNQVDSNDVTGPIAAFAGVANVGDDPDVAGTGPIQFATSAAALVAATGSAYGADGAGTTLFGLSVAPGGVDSGLDTTAGVNIFLFLENGVVVGRVGATAGVAAAGPAAFALSINPTTGVVSMVEYLSIYHPNAANPDDSVSIINTAVQATVTVTDGDSDTATNSVNIGSLISFQDSAPIMTSASNINIQNSGDVAHTGAFAFNLGADGANTSNDVITNVTGGATVGGVAVTNWILTPGAENATTANYSFSFDYPIGGGNTAHETGTLVFDKVAGTYTIDLANPIQGVVTILQTATGTLFQGYEFGTSTLDNSQPAISVTQIQDLAGTANDIYVQFTSVAEPSSGTGNNALEVTNWVPGADNPPPIDAPPNPDASDFTWNPGQVFNQTDSWVSTSNDSNGVAGDTIQGGEVLDFNLVQGANPTGTLASPATYAQASSMFLKFDGIGTSEDMIVVLKVYDTVAHTYSTVALMVQNSDIQKGPGSGPGIYSGITLDQNDGLIVIEPNDYQQGNTNLVIVGAQIAGSDEGVSGTAIDFNYGGVLGVASTGTQAFSTDVSDGPFKISSIGFTTTQTTPQNAQLDFNVTVTDGDGDSITQAISATVTAAADSSTPISLDPSVTTIQSTLPPSPESSSLLVSDSQLQKTAANSNTLTLAAAVAAAGVAESAAAAGHQDFGRSHQNAETESAVGHVGKLADSGSGDDSGHSALPNVSLVAANDSAPADSSSHSSDAAESDHSLDDSAASAAAQSSDAPAAANDQGPAQVSASASPVAPTVAMVSAEALQAAGINGEGHHHGSVEQVVAEALGQGNAPAAVDAILNALPGGNGALAALANVASPAAGGVPAWDMAGHGAFAHGADMLMNAHVANQHHDAVQPVVNG</sequence>
<dbReference type="Pfam" id="PF17963">
    <property type="entry name" value="Big_9"/>
    <property type="match status" value="2"/>
</dbReference>
<proteinExistence type="predicted"/>
<evidence type="ECO:0000313" key="3">
    <source>
        <dbReference type="EMBL" id="MCF2515235.1"/>
    </source>
</evidence>
<name>A0A9X1QKU2_9SPHN</name>
<feature type="domain" description="DUF5801" evidence="2">
    <location>
        <begin position="913"/>
        <end position="1028"/>
    </location>
</feature>
<protein>
    <submittedName>
        <fullName evidence="3">DUF5801 domain-containing protein</fullName>
    </submittedName>
</protein>
<feature type="compositionally biased region" description="Low complexity" evidence="1">
    <location>
        <begin position="2611"/>
        <end position="2627"/>
    </location>
</feature>
<feature type="domain" description="DUF5801" evidence="2">
    <location>
        <begin position="1893"/>
        <end position="2067"/>
    </location>
</feature>
<evidence type="ECO:0000313" key="4">
    <source>
        <dbReference type="Proteomes" id="UP001139410"/>
    </source>
</evidence>
<feature type="compositionally biased region" description="Low complexity" evidence="1">
    <location>
        <begin position="2636"/>
        <end position="2664"/>
    </location>
</feature>
<feature type="domain" description="DUF5801" evidence="2">
    <location>
        <begin position="686"/>
        <end position="842"/>
    </location>
</feature>
<evidence type="ECO:0000259" key="2">
    <source>
        <dbReference type="Pfam" id="PF19116"/>
    </source>
</evidence>
<keyword evidence="4" id="KW-1185">Reference proteome</keyword>
<feature type="compositionally biased region" description="Polar residues" evidence="1">
    <location>
        <begin position="312"/>
        <end position="325"/>
    </location>
</feature>